<keyword evidence="1" id="KW-0678">Repressor</keyword>
<feature type="DNA-binding region" description="H-T-H motif" evidence="5">
    <location>
        <begin position="50"/>
        <end position="69"/>
    </location>
</feature>
<keyword evidence="4" id="KW-0804">Transcription</keyword>
<comment type="caution">
    <text evidence="8">The sequence shown here is derived from an EMBL/GenBank/DDBJ whole genome shotgun (WGS) entry which is preliminary data.</text>
</comment>
<evidence type="ECO:0000256" key="3">
    <source>
        <dbReference type="ARBA" id="ARBA00023125"/>
    </source>
</evidence>
<dbReference type="Pfam" id="PF00440">
    <property type="entry name" value="TetR_N"/>
    <property type="match status" value="1"/>
</dbReference>
<dbReference type="PRINTS" id="PR00455">
    <property type="entry name" value="HTHTETR"/>
</dbReference>
<dbReference type="PANTHER" id="PTHR47506:SF6">
    <property type="entry name" value="HTH-TYPE TRANSCRIPTIONAL REPRESSOR NEMR"/>
    <property type="match status" value="1"/>
</dbReference>
<dbReference type="PROSITE" id="PS50977">
    <property type="entry name" value="HTH_TETR_2"/>
    <property type="match status" value="1"/>
</dbReference>
<evidence type="ECO:0000313" key="9">
    <source>
        <dbReference type="Proteomes" id="UP000581206"/>
    </source>
</evidence>
<protein>
    <submittedName>
        <fullName evidence="8">TetR/AcrR family transcriptional regulator</fullName>
    </submittedName>
</protein>
<dbReference type="InterPro" id="IPR036271">
    <property type="entry name" value="Tet_transcr_reg_TetR-rel_C_sf"/>
</dbReference>
<organism evidence="8 9">
    <name type="scientific">Cellulomonas denverensis</name>
    <dbReference type="NCBI Taxonomy" id="264297"/>
    <lineage>
        <taxon>Bacteria</taxon>
        <taxon>Bacillati</taxon>
        <taxon>Actinomycetota</taxon>
        <taxon>Actinomycetes</taxon>
        <taxon>Micrococcales</taxon>
        <taxon>Cellulomonadaceae</taxon>
        <taxon>Cellulomonas</taxon>
    </lineage>
</organism>
<evidence type="ECO:0000313" key="8">
    <source>
        <dbReference type="EMBL" id="NKY23035.1"/>
    </source>
</evidence>
<evidence type="ECO:0000256" key="2">
    <source>
        <dbReference type="ARBA" id="ARBA00023015"/>
    </source>
</evidence>
<feature type="region of interest" description="Disordered" evidence="6">
    <location>
        <begin position="1"/>
        <end position="21"/>
    </location>
</feature>
<keyword evidence="9" id="KW-1185">Reference proteome</keyword>
<dbReference type="InterPro" id="IPR039538">
    <property type="entry name" value="BetI_C"/>
</dbReference>
<dbReference type="Pfam" id="PF13977">
    <property type="entry name" value="TetR_C_6"/>
    <property type="match status" value="1"/>
</dbReference>
<accession>A0A7X6QZD1</accession>
<evidence type="ECO:0000256" key="1">
    <source>
        <dbReference type="ARBA" id="ARBA00022491"/>
    </source>
</evidence>
<dbReference type="SUPFAM" id="SSF46689">
    <property type="entry name" value="Homeodomain-like"/>
    <property type="match status" value="1"/>
</dbReference>
<evidence type="ECO:0000256" key="5">
    <source>
        <dbReference type="PROSITE-ProRule" id="PRU00335"/>
    </source>
</evidence>
<dbReference type="GO" id="GO:0003677">
    <property type="term" value="F:DNA binding"/>
    <property type="evidence" value="ECO:0007669"/>
    <property type="project" value="UniProtKB-UniRule"/>
</dbReference>
<evidence type="ECO:0000256" key="6">
    <source>
        <dbReference type="SAM" id="MobiDB-lite"/>
    </source>
</evidence>
<dbReference type="EMBL" id="JAAXOX010000004">
    <property type="protein sequence ID" value="NKY23035.1"/>
    <property type="molecule type" value="Genomic_DNA"/>
</dbReference>
<gene>
    <name evidence="8" type="ORF">HGA03_10215</name>
</gene>
<evidence type="ECO:0000259" key="7">
    <source>
        <dbReference type="PROSITE" id="PS50977"/>
    </source>
</evidence>
<dbReference type="Proteomes" id="UP000581206">
    <property type="component" value="Unassembled WGS sequence"/>
</dbReference>
<dbReference type="AlphaFoldDB" id="A0A7X6QZD1"/>
<dbReference type="PANTHER" id="PTHR47506">
    <property type="entry name" value="TRANSCRIPTIONAL REGULATORY PROTEIN"/>
    <property type="match status" value="1"/>
</dbReference>
<dbReference type="InterPro" id="IPR009057">
    <property type="entry name" value="Homeodomain-like_sf"/>
</dbReference>
<keyword evidence="3 5" id="KW-0238">DNA-binding</keyword>
<sequence>MPQSGPTATERDGRVSTEALPGYAKGRAKKAEILAQAVAIFGESGYRGASLRDIAARCGISHPGLLHHFPTKEALLLAVLEQRDEADQARMSGAGSRGVDTLRRTVDLVRVNSERRGIVELFAVVSAEATAPDHPAHEYFVARYDRSVDVTAAAYREAQEDGQLLAGVDPINAGRQLIAVMDGLQVQWLLSDGAIDMVEPVRALVQANLTVPL</sequence>
<proteinExistence type="predicted"/>
<dbReference type="InterPro" id="IPR001647">
    <property type="entry name" value="HTH_TetR"/>
</dbReference>
<reference evidence="8 9" key="1">
    <citation type="submission" date="2020-04" db="EMBL/GenBank/DDBJ databases">
        <title>MicrobeNet Type strains.</title>
        <authorList>
            <person name="Nicholson A.C."/>
        </authorList>
    </citation>
    <scope>NUCLEOTIDE SEQUENCE [LARGE SCALE GENOMIC DNA]</scope>
    <source>
        <strain evidence="8 9">ATCC BAA-788</strain>
    </source>
</reference>
<evidence type="ECO:0000256" key="4">
    <source>
        <dbReference type="ARBA" id="ARBA00023163"/>
    </source>
</evidence>
<keyword evidence="2" id="KW-0805">Transcription regulation</keyword>
<dbReference type="Gene3D" id="1.10.357.10">
    <property type="entry name" value="Tetracycline Repressor, domain 2"/>
    <property type="match status" value="1"/>
</dbReference>
<dbReference type="SUPFAM" id="SSF48498">
    <property type="entry name" value="Tetracyclin repressor-like, C-terminal domain"/>
    <property type="match status" value="1"/>
</dbReference>
<name>A0A7X6QZD1_9CELL</name>
<feature type="domain" description="HTH tetR-type" evidence="7">
    <location>
        <begin position="27"/>
        <end position="87"/>
    </location>
</feature>